<organism evidence="1 2">
    <name type="scientific">Racocetra persica</name>
    <dbReference type="NCBI Taxonomy" id="160502"/>
    <lineage>
        <taxon>Eukaryota</taxon>
        <taxon>Fungi</taxon>
        <taxon>Fungi incertae sedis</taxon>
        <taxon>Mucoromycota</taxon>
        <taxon>Glomeromycotina</taxon>
        <taxon>Glomeromycetes</taxon>
        <taxon>Diversisporales</taxon>
        <taxon>Gigasporaceae</taxon>
        <taxon>Racocetra</taxon>
    </lineage>
</organism>
<evidence type="ECO:0000313" key="2">
    <source>
        <dbReference type="Proteomes" id="UP000789920"/>
    </source>
</evidence>
<accession>A0ACA9S450</accession>
<name>A0ACA9S450_9GLOM</name>
<sequence>GGSFEGVKPFKFTNLGSMVYIGEHEAMLDLTSTNVKAKERGTFAWLFWRSAYFTMTVSLRNKIL</sequence>
<reference evidence="1" key="1">
    <citation type="submission" date="2021-06" db="EMBL/GenBank/DDBJ databases">
        <authorList>
            <person name="Kallberg Y."/>
            <person name="Tangrot J."/>
            <person name="Rosling A."/>
        </authorList>
    </citation>
    <scope>NUCLEOTIDE SEQUENCE</scope>
    <source>
        <strain evidence="1">MA461A</strain>
    </source>
</reference>
<protein>
    <submittedName>
        <fullName evidence="1">9505_t:CDS:1</fullName>
    </submittedName>
</protein>
<evidence type="ECO:0000313" key="1">
    <source>
        <dbReference type="EMBL" id="CAG8825490.1"/>
    </source>
</evidence>
<feature type="non-terminal residue" evidence="1">
    <location>
        <position position="1"/>
    </location>
</feature>
<comment type="caution">
    <text evidence="1">The sequence shown here is derived from an EMBL/GenBank/DDBJ whole genome shotgun (WGS) entry which is preliminary data.</text>
</comment>
<dbReference type="EMBL" id="CAJVQC010090604">
    <property type="protein sequence ID" value="CAG8825490.1"/>
    <property type="molecule type" value="Genomic_DNA"/>
</dbReference>
<dbReference type="Proteomes" id="UP000789920">
    <property type="component" value="Unassembled WGS sequence"/>
</dbReference>
<keyword evidence="2" id="KW-1185">Reference proteome</keyword>
<gene>
    <name evidence="1" type="ORF">RPERSI_LOCUS26497</name>
</gene>
<proteinExistence type="predicted"/>
<feature type="non-terminal residue" evidence="1">
    <location>
        <position position="64"/>
    </location>
</feature>